<evidence type="ECO:0000256" key="7">
    <source>
        <dbReference type="ARBA" id="ARBA00022827"/>
    </source>
</evidence>
<dbReference type="EMBL" id="CP116805">
    <property type="protein sequence ID" value="WCL52624.1"/>
    <property type="molecule type" value="Genomic_DNA"/>
</dbReference>
<dbReference type="Proteomes" id="UP001217500">
    <property type="component" value="Chromosome"/>
</dbReference>
<dbReference type="RefSeq" id="WP_289501912.1">
    <property type="nucleotide sequence ID" value="NZ_CP116805.1"/>
</dbReference>
<feature type="domain" description="FAD dependent oxidoreductase" evidence="11">
    <location>
        <begin position="268"/>
        <end position="613"/>
    </location>
</feature>
<name>A0AAE9XK29_9PROT</name>
<evidence type="ECO:0000256" key="2">
    <source>
        <dbReference type="ARBA" id="ARBA00022603"/>
    </source>
</evidence>
<dbReference type="GO" id="GO:0016645">
    <property type="term" value="F:oxidoreductase activity, acting on the CH-NH group of donors"/>
    <property type="evidence" value="ECO:0007669"/>
    <property type="project" value="InterPro"/>
</dbReference>
<dbReference type="Gene3D" id="3.50.50.60">
    <property type="entry name" value="FAD/NAD(P)-binding domain"/>
    <property type="match status" value="1"/>
</dbReference>
<dbReference type="NCBIfam" id="NF033855">
    <property type="entry name" value="tRNA_MNMC2"/>
    <property type="match status" value="1"/>
</dbReference>
<dbReference type="InterPro" id="IPR006076">
    <property type="entry name" value="FAD-dep_OxRdtase"/>
</dbReference>
<dbReference type="GO" id="GO:0005737">
    <property type="term" value="C:cytoplasm"/>
    <property type="evidence" value="ECO:0007669"/>
    <property type="project" value="UniProtKB-SubCell"/>
</dbReference>
<evidence type="ECO:0000256" key="5">
    <source>
        <dbReference type="ARBA" id="ARBA00022691"/>
    </source>
</evidence>
<evidence type="ECO:0000256" key="3">
    <source>
        <dbReference type="ARBA" id="ARBA00022630"/>
    </source>
</evidence>
<dbReference type="Pfam" id="PF01266">
    <property type="entry name" value="DAO"/>
    <property type="match status" value="1"/>
</dbReference>
<dbReference type="EC" id="2.1.1.61" evidence="10"/>
<keyword evidence="14" id="KW-1185">Reference proteome</keyword>
<comment type="catalytic activity">
    <reaction evidence="10">
        <text>5-aminomethyl-2-thiouridine(34) in tRNA + S-adenosyl-L-methionine = 5-methylaminomethyl-2-thiouridine(34) in tRNA + S-adenosyl-L-homocysteine + H(+)</text>
        <dbReference type="Rhea" id="RHEA:19569"/>
        <dbReference type="Rhea" id="RHEA-COMP:10195"/>
        <dbReference type="Rhea" id="RHEA-COMP:10197"/>
        <dbReference type="ChEBI" id="CHEBI:15378"/>
        <dbReference type="ChEBI" id="CHEBI:57856"/>
        <dbReference type="ChEBI" id="CHEBI:59789"/>
        <dbReference type="ChEBI" id="CHEBI:74454"/>
        <dbReference type="ChEBI" id="CHEBI:74455"/>
        <dbReference type="EC" id="2.1.1.61"/>
    </reaction>
</comment>
<keyword evidence="4 10" id="KW-0808">Transferase</keyword>
<dbReference type="InterPro" id="IPR047785">
    <property type="entry name" value="tRNA_MNMC2"/>
</dbReference>
<comment type="cofactor">
    <cofactor evidence="10">
        <name>FAD</name>
        <dbReference type="ChEBI" id="CHEBI:57692"/>
    </cofactor>
</comment>
<dbReference type="EC" id="1.5.-.-" evidence="10"/>
<dbReference type="PANTHER" id="PTHR13847:SF289">
    <property type="entry name" value="GLYCINE OXIDASE"/>
    <property type="match status" value="1"/>
</dbReference>
<feature type="region of interest" description="tRNA (mnm(5)s(2)U34)-methyltransferase" evidence="10">
    <location>
        <begin position="1"/>
        <end position="242"/>
    </location>
</feature>
<evidence type="ECO:0000259" key="11">
    <source>
        <dbReference type="Pfam" id="PF01266"/>
    </source>
</evidence>
<dbReference type="InterPro" id="IPR029063">
    <property type="entry name" value="SAM-dependent_MTases_sf"/>
</dbReference>
<dbReference type="InterPro" id="IPR017610">
    <property type="entry name" value="tRNA_S-uridine_synth_MnmC_C"/>
</dbReference>
<keyword evidence="6 10" id="KW-0819">tRNA processing</keyword>
<keyword evidence="5 10" id="KW-0949">S-adenosyl-L-methionine</keyword>
<comment type="function">
    <text evidence="10">Catalyzes the last two steps in the biosynthesis of 5-methylaminomethyl-2-thiouridine (mnm(5)s(2)U) at the wobble position (U34) in tRNA. Catalyzes the FAD-dependent demodification of cmnm(5)s(2)U34 to nm(5)s(2)U34, followed by the transfer of a methyl group from S-adenosyl-L-methionine to nm(5)s(2)U34, to form mnm(5)s(2)U34.</text>
</comment>
<dbReference type="GO" id="GO:0032259">
    <property type="term" value="P:methylation"/>
    <property type="evidence" value="ECO:0007669"/>
    <property type="project" value="UniProtKB-KW"/>
</dbReference>
<dbReference type="GO" id="GO:0002097">
    <property type="term" value="P:tRNA wobble base modification"/>
    <property type="evidence" value="ECO:0007669"/>
    <property type="project" value="UniProtKB-UniRule"/>
</dbReference>
<proteinExistence type="inferred from homology"/>
<dbReference type="PANTHER" id="PTHR13847">
    <property type="entry name" value="SARCOSINE DEHYDROGENASE-RELATED"/>
    <property type="match status" value="1"/>
</dbReference>
<keyword evidence="9 10" id="KW-0511">Multifunctional enzyme</keyword>
<keyword evidence="8 10" id="KW-0560">Oxidoreductase</keyword>
<organism evidence="13 14">
    <name type="scientific">Gimibacter soli</name>
    <dbReference type="NCBI Taxonomy" id="3024400"/>
    <lineage>
        <taxon>Bacteria</taxon>
        <taxon>Pseudomonadati</taxon>
        <taxon>Pseudomonadota</taxon>
        <taxon>Alphaproteobacteria</taxon>
        <taxon>Kordiimonadales</taxon>
        <taxon>Temperatibacteraceae</taxon>
        <taxon>Gimibacter</taxon>
    </lineage>
</organism>
<dbReference type="GO" id="GO:0050660">
    <property type="term" value="F:flavin adenine dinucleotide binding"/>
    <property type="evidence" value="ECO:0007669"/>
    <property type="project" value="UniProtKB-UniRule"/>
</dbReference>
<dbReference type="InterPro" id="IPR008471">
    <property type="entry name" value="MnmC-like_methylTransf"/>
</dbReference>
<dbReference type="HAMAP" id="MF_01102">
    <property type="entry name" value="MnmC"/>
    <property type="match status" value="1"/>
</dbReference>
<evidence type="ECO:0000256" key="6">
    <source>
        <dbReference type="ARBA" id="ARBA00022694"/>
    </source>
</evidence>
<keyword evidence="1 10" id="KW-0963">Cytoplasm</keyword>
<evidence type="ECO:0000256" key="9">
    <source>
        <dbReference type="ARBA" id="ARBA00023268"/>
    </source>
</evidence>
<dbReference type="Gene3D" id="3.40.50.150">
    <property type="entry name" value="Vaccinia Virus protein VP39"/>
    <property type="match status" value="1"/>
</dbReference>
<keyword evidence="2 10" id="KW-0489">Methyltransferase</keyword>
<dbReference type="InterPro" id="IPR036188">
    <property type="entry name" value="FAD/NAD-bd_sf"/>
</dbReference>
<evidence type="ECO:0000256" key="8">
    <source>
        <dbReference type="ARBA" id="ARBA00023002"/>
    </source>
</evidence>
<evidence type="ECO:0000313" key="13">
    <source>
        <dbReference type="EMBL" id="WCL52624.1"/>
    </source>
</evidence>
<keyword evidence="3 10" id="KW-0285">Flavoprotein</keyword>
<evidence type="ECO:0000256" key="10">
    <source>
        <dbReference type="HAMAP-Rule" id="MF_01102"/>
    </source>
</evidence>
<gene>
    <name evidence="10 13" type="primary">mnmC</name>
    <name evidence="13" type="ORF">PH603_08740</name>
</gene>
<comment type="similarity">
    <text evidence="10">In the C-terminal section; belongs to the DAO family.</text>
</comment>
<accession>A0AAE9XK29</accession>
<dbReference type="AlphaFoldDB" id="A0AAE9XK29"/>
<evidence type="ECO:0000259" key="12">
    <source>
        <dbReference type="Pfam" id="PF05430"/>
    </source>
</evidence>
<comment type="subcellular location">
    <subcellularLocation>
        <location evidence="10">Cytoplasm</location>
    </subcellularLocation>
</comment>
<dbReference type="KEGG" id="gso:PH603_08740"/>
<dbReference type="SUPFAM" id="SSF51905">
    <property type="entry name" value="FAD/NAD(P)-binding domain"/>
    <property type="match status" value="1"/>
</dbReference>
<evidence type="ECO:0000256" key="4">
    <source>
        <dbReference type="ARBA" id="ARBA00022679"/>
    </source>
</evidence>
<feature type="domain" description="MnmC-like methyltransferase" evidence="12">
    <location>
        <begin position="120"/>
        <end position="240"/>
    </location>
</feature>
<protein>
    <recommendedName>
        <fullName evidence="10">tRNA 5-methylaminomethyl-2-thiouridine biosynthesis bifunctional protein MnmC</fullName>
        <shortName evidence="10">tRNA mnm(5)s(2)U biosynthesis bifunctional protein</shortName>
    </recommendedName>
    <domain>
        <recommendedName>
            <fullName evidence="10">tRNA (mnm(5)s(2)U34)-methyltransferase</fullName>
            <ecNumber evidence="10">2.1.1.61</ecNumber>
        </recommendedName>
    </domain>
    <domain>
        <recommendedName>
            <fullName evidence="10">FAD-dependent cmnm(5)s(2)U34 oxidoreductase</fullName>
            <ecNumber evidence="10">1.5.-.-</ecNumber>
        </recommendedName>
    </domain>
</protein>
<comment type="similarity">
    <text evidence="10">In the N-terminal section; belongs to the methyltransferase superfamily. tRNA (mnm(5)s(2)U34)-methyltransferase family.</text>
</comment>
<evidence type="ECO:0000256" key="1">
    <source>
        <dbReference type="ARBA" id="ARBA00022490"/>
    </source>
</evidence>
<keyword evidence="7 10" id="KW-0274">FAD</keyword>
<dbReference type="InterPro" id="IPR023032">
    <property type="entry name" value="tRNA_MAMT_biosynth_bifunc_MnmC"/>
</dbReference>
<evidence type="ECO:0000313" key="14">
    <source>
        <dbReference type="Proteomes" id="UP001217500"/>
    </source>
</evidence>
<dbReference type="NCBIfam" id="TIGR03197">
    <property type="entry name" value="MnmC_Cterm"/>
    <property type="match status" value="1"/>
</dbReference>
<sequence length="643" mass="68069">MIEKNTSNGGQTLSPIADDAISWRGKAPVAPGFDDVYYSADDGLAETDYVFLGGTGLPEAWTGRDRFVIAETGFGTGLNFLATWKAWIAAGRPCDLTFISVEGYPLSRRALAEAHRTFPEIADLSPHLIEAWPAPAPGFHERRFEGGRLRLLLLFGDVVPSFQALQADVDAWFLDGFAPAKNPAMWSDAVIDQIARLSHPGTRFATFTAAGVVKRALQARGFEVIKGKGYGRKRDRLLGTAIAPAPLTPSEVQVPEWVSLPAARRDSRITIIGGGVAGAFLARDLKARGRDVTLVTDPATPAASALPAAIIAPKLPLEDSPASRFMAAAFLAAVSDPDIIACMAKVRGTELLPTDAAAKDRLATLQAHLNWGHDRISINEAGGLTFTEGGSVDAISLLARLTDGVSRIEAKVECLERTATGWHLIGTDGSVITEAETIVVAAGPASGDILGAHALDLRPNRGQIEIVADEVLKGAPAHSLTFGGYLTAAIGGERTLGSSFERLDADAREAAPPRDADRTAILQTAAEAGLPVDAGTNTRSWTGLRATVPDHMPYAGPVPDWAAMERQFAPLAHDANTTALGPAPLQPGLFLLTGLGSKGFQYGPLAARYLAAMIGGDPLPLPADQIARIHPARHLIRQIIRRT</sequence>
<feature type="region of interest" description="FAD-dependent cmnm(5)s(2)U34 oxidoreductase" evidence="10">
    <location>
        <begin position="272"/>
        <end position="643"/>
    </location>
</feature>
<dbReference type="GO" id="GO:0004808">
    <property type="term" value="F:tRNA (5-methylaminomethyl-2-thiouridylate)(34)-methyltransferase activity"/>
    <property type="evidence" value="ECO:0007669"/>
    <property type="project" value="UniProtKB-EC"/>
</dbReference>
<dbReference type="Pfam" id="PF05430">
    <property type="entry name" value="Methyltransf_30"/>
    <property type="match status" value="1"/>
</dbReference>
<dbReference type="Gene3D" id="3.30.9.10">
    <property type="entry name" value="D-Amino Acid Oxidase, subunit A, domain 2"/>
    <property type="match status" value="1"/>
</dbReference>
<reference evidence="13" key="1">
    <citation type="submission" date="2023-01" db="EMBL/GenBank/DDBJ databases">
        <title>The genome sequence of Kordiimonadaceae bacterium 6D33.</title>
        <authorList>
            <person name="Liu Y."/>
        </authorList>
    </citation>
    <scope>NUCLEOTIDE SEQUENCE</scope>
    <source>
        <strain evidence="13">6D33</strain>
    </source>
</reference>